<dbReference type="EMBL" id="LN679100">
    <property type="protein sequence ID" value="CEL51816.1"/>
    <property type="molecule type" value="Genomic_DNA"/>
</dbReference>
<dbReference type="InterPro" id="IPR018624">
    <property type="entry name" value="Sec66"/>
</dbReference>
<gene>
    <name evidence="3" type="ORF">RSOLAG1IB_00351</name>
</gene>
<dbReference type="PANTHER" id="PTHR28229:SF1">
    <property type="entry name" value="TRANSLOCATION PROTEIN SEC66"/>
    <property type="match status" value="1"/>
</dbReference>
<dbReference type="AlphaFoldDB" id="A0A0B7F191"/>
<proteinExistence type="predicted"/>
<dbReference type="OrthoDB" id="73168at2759"/>
<sequence>MIDKCFRAPLLLHAMASIFAPVAYLVIVVGALLIFSRIYRRRIAAQEVEQWFPEHPERDTYISLLQCSDPPAADQLLKAALLRRAVADVVRVNRMREDKAALQQLLQKDAIPESLWTAFQAAEKQLEAEIVDVVTEANSFHPAWGTIIFASANEILMNEKLKAPLLTMQATRAEAEQKYGSKVTSPSANTLSVKPSASPSITPSPSVNGDLELPKTGSISKATGISSTPSTPSKKGKKRK</sequence>
<dbReference type="STRING" id="1108050.A0A0B7F191"/>
<evidence type="ECO:0000256" key="2">
    <source>
        <dbReference type="SAM" id="Phobius"/>
    </source>
</evidence>
<evidence type="ECO:0000313" key="4">
    <source>
        <dbReference type="Proteomes" id="UP000059188"/>
    </source>
</evidence>
<feature type="region of interest" description="Disordered" evidence="1">
    <location>
        <begin position="177"/>
        <end position="240"/>
    </location>
</feature>
<dbReference type="Pfam" id="PF09802">
    <property type="entry name" value="Sec66"/>
    <property type="match status" value="1"/>
</dbReference>
<keyword evidence="4" id="KW-1185">Reference proteome</keyword>
<evidence type="ECO:0000256" key="1">
    <source>
        <dbReference type="SAM" id="MobiDB-lite"/>
    </source>
</evidence>
<dbReference type="GO" id="GO:0031204">
    <property type="term" value="P:post-translational protein targeting to membrane, translocation"/>
    <property type="evidence" value="ECO:0007669"/>
    <property type="project" value="InterPro"/>
</dbReference>
<keyword evidence="2" id="KW-1133">Transmembrane helix</keyword>
<name>A0A0B7F191_THACB</name>
<protein>
    <submittedName>
        <fullName evidence="3">Translocation protein sec66</fullName>
    </submittedName>
</protein>
<dbReference type="GO" id="GO:0031207">
    <property type="term" value="C:Sec62/Sec63 complex"/>
    <property type="evidence" value="ECO:0007669"/>
    <property type="project" value="InterPro"/>
</dbReference>
<organism evidence="3 4">
    <name type="scientific">Thanatephorus cucumeris (strain AG1-IB / isolate 7/3/14)</name>
    <name type="common">Lettuce bottom rot fungus</name>
    <name type="synonym">Rhizoctonia solani</name>
    <dbReference type="NCBI Taxonomy" id="1108050"/>
    <lineage>
        <taxon>Eukaryota</taxon>
        <taxon>Fungi</taxon>
        <taxon>Dikarya</taxon>
        <taxon>Basidiomycota</taxon>
        <taxon>Agaricomycotina</taxon>
        <taxon>Agaricomycetes</taxon>
        <taxon>Cantharellales</taxon>
        <taxon>Ceratobasidiaceae</taxon>
        <taxon>Rhizoctonia</taxon>
        <taxon>Rhizoctonia solani AG-1</taxon>
    </lineage>
</organism>
<dbReference type="PANTHER" id="PTHR28229">
    <property type="entry name" value="TRANSLOCATION PROTEIN SEC66"/>
    <property type="match status" value="1"/>
</dbReference>
<evidence type="ECO:0000313" key="3">
    <source>
        <dbReference type="EMBL" id="CEL51816.1"/>
    </source>
</evidence>
<reference evidence="3 4" key="1">
    <citation type="submission" date="2014-11" db="EMBL/GenBank/DDBJ databases">
        <authorList>
            <person name="Wibberg Daniel"/>
        </authorList>
    </citation>
    <scope>NUCLEOTIDE SEQUENCE [LARGE SCALE GENOMIC DNA]</scope>
    <source>
        <strain evidence="3">Rhizoctonia solani AG1-IB 7/3/14</strain>
    </source>
</reference>
<feature type="compositionally biased region" description="Polar residues" evidence="1">
    <location>
        <begin position="182"/>
        <end position="193"/>
    </location>
</feature>
<dbReference type="Proteomes" id="UP000059188">
    <property type="component" value="Unassembled WGS sequence"/>
</dbReference>
<accession>A0A0B7F191</accession>
<keyword evidence="2" id="KW-0812">Transmembrane</keyword>
<keyword evidence="2" id="KW-0472">Membrane</keyword>
<feature type="compositionally biased region" description="Low complexity" evidence="1">
    <location>
        <begin position="195"/>
        <end position="206"/>
    </location>
</feature>
<feature type="transmembrane region" description="Helical" evidence="2">
    <location>
        <begin position="12"/>
        <end position="35"/>
    </location>
</feature>